<name>A0A0A9HQM4_ARUDO</name>
<feature type="chain" id="PRO_5002045398" description="Secreted protein" evidence="1">
    <location>
        <begin position="23"/>
        <end position="68"/>
    </location>
</feature>
<dbReference type="AlphaFoldDB" id="A0A0A9HQM4"/>
<reference evidence="2" key="1">
    <citation type="submission" date="2014-09" db="EMBL/GenBank/DDBJ databases">
        <authorList>
            <person name="Magalhaes I.L.F."/>
            <person name="Oliveira U."/>
            <person name="Santos F.R."/>
            <person name="Vidigal T.H.D.A."/>
            <person name="Brescovit A.D."/>
            <person name="Santos A.J."/>
        </authorList>
    </citation>
    <scope>NUCLEOTIDE SEQUENCE</scope>
    <source>
        <tissue evidence="2">Shoot tissue taken approximately 20 cm above the soil surface</tissue>
    </source>
</reference>
<sequence>MSLWAEFFTIIVFWPPVVKVQATCLHMFSNFSIFTYVGTVGGRPWSVGEFQFILHRSLQNADLLWGVR</sequence>
<evidence type="ECO:0008006" key="3">
    <source>
        <dbReference type="Google" id="ProtNLM"/>
    </source>
</evidence>
<proteinExistence type="predicted"/>
<accession>A0A0A9HQM4</accession>
<evidence type="ECO:0000256" key="1">
    <source>
        <dbReference type="SAM" id="SignalP"/>
    </source>
</evidence>
<dbReference type="EMBL" id="GBRH01159802">
    <property type="protein sequence ID" value="JAE38094.1"/>
    <property type="molecule type" value="Transcribed_RNA"/>
</dbReference>
<keyword evidence="1" id="KW-0732">Signal</keyword>
<reference evidence="2" key="2">
    <citation type="journal article" date="2015" name="Data Brief">
        <title>Shoot transcriptome of the giant reed, Arundo donax.</title>
        <authorList>
            <person name="Barrero R.A."/>
            <person name="Guerrero F.D."/>
            <person name="Moolhuijzen P."/>
            <person name="Goolsby J.A."/>
            <person name="Tidwell J."/>
            <person name="Bellgard S.E."/>
            <person name="Bellgard M.I."/>
        </authorList>
    </citation>
    <scope>NUCLEOTIDE SEQUENCE</scope>
    <source>
        <tissue evidence="2">Shoot tissue taken approximately 20 cm above the soil surface</tissue>
    </source>
</reference>
<evidence type="ECO:0000313" key="2">
    <source>
        <dbReference type="EMBL" id="JAE38094.1"/>
    </source>
</evidence>
<protein>
    <recommendedName>
        <fullName evidence="3">Secreted protein</fullName>
    </recommendedName>
</protein>
<organism evidence="2">
    <name type="scientific">Arundo donax</name>
    <name type="common">Giant reed</name>
    <name type="synonym">Donax arundinaceus</name>
    <dbReference type="NCBI Taxonomy" id="35708"/>
    <lineage>
        <taxon>Eukaryota</taxon>
        <taxon>Viridiplantae</taxon>
        <taxon>Streptophyta</taxon>
        <taxon>Embryophyta</taxon>
        <taxon>Tracheophyta</taxon>
        <taxon>Spermatophyta</taxon>
        <taxon>Magnoliopsida</taxon>
        <taxon>Liliopsida</taxon>
        <taxon>Poales</taxon>
        <taxon>Poaceae</taxon>
        <taxon>PACMAD clade</taxon>
        <taxon>Arundinoideae</taxon>
        <taxon>Arundineae</taxon>
        <taxon>Arundo</taxon>
    </lineage>
</organism>
<feature type="signal peptide" evidence="1">
    <location>
        <begin position="1"/>
        <end position="22"/>
    </location>
</feature>